<evidence type="ECO:0000256" key="1">
    <source>
        <dbReference type="SAM" id="SignalP"/>
    </source>
</evidence>
<dbReference type="KEGG" id="dko:I596_2247"/>
<evidence type="ECO:0000313" key="3">
    <source>
        <dbReference type="Proteomes" id="UP000076830"/>
    </source>
</evidence>
<sequence length="448" mass="46143">MLFRASALLTLALSASPAVARWLPEWIGIWTYDEPVRRVTPVGIRVAGDGGVFGIADVIHHNRSHAALLHFGSGGGFAWAREFAVDGEVGIELLPGGRVALVGQTVGTGSALAVTVRVYDAANGDLLWERQTGPGTIGAVHSGRRHAVVGANGDLLVRAYGGGREVIVFRYDAAGNALPEWRSVVSASDAISGLGEIVALPDGGAAVTSEGVAGDGRRGQVTVRFDAAGRVVFSDVEFGESGAAQGPARLVSYADGTIAAAAAPESLFGETQSQVWKLAADGRRLWTRVLPDASPGSNAISALAPAADGDVLVVMADFGNEKNFHLLRLDGASGAVVWNVDPPAGFSPSTLGVAANGRVLVGGFALAGVGRVTSRVVEFDAGGRPCRRSEDLAMFGTVAVTASPDGWTVLGPSENLNDAVVRRYDADGTCTESDTVFVDGFETVAAGR</sequence>
<dbReference type="RefSeq" id="WP_150132107.1">
    <property type="nucleotide sequence ID" value="NZ_CP015249.1"/>
</dbReference>
<keyword evidence="1" id="KW-0732">Signal</keyword>
<reference evidence="2 3" key="1">
    <citation type="submission" date="2016-04" db="EMBL/GenBank/DDBJ databases">
        <title>Complete genome sequence of Dokdonella koreensis DS-123T.</title>
        <authorList>
            <person name="Kim J.F."/>
            <person name="Lee H."/>
            <person name="Kwak M.-J."/>
        </authorList>
    </citation>
    <scope>NUCLEOTIDE SEQUENCE [LARGE SCALE GENOMIC DNA]</scope>
    <source>
        <strain evidence="2 3">DS-123</strain>
    </source>
</reference>
<dbReference type="EMBL" id="CP015249">
    <property type="protein sequence ID" value="ANB18259.1"/>
    <property type="molecule type" value="Genomic_DNA"/>
</dbReference>
<keyword evidence="3" id="KW-1185">Reference proteome</keyword>
<organism evidence="2 3">
    <name type="scientific">Dokdonella koreensis DS-123</name>
    <dbReference type="NCBI Taxonomy" id="1300342"/>
    <lineage>
        <taxon>Bacteria</taxon>
        <taxon>Pseudomonadati</taxon>
        <taxon>Pseudomonadota</taxon>
        <taxon>Gammaproteobacteria</taxon>
        <taxon>Lysobacterales</taxon>
        <taxon>Rhodanobacteraceae</taxon>
        <taxon>Dokdonella</taxon>
    </lineage>
</organism>
<evidence type="ECO:0000313" key="2">
    <source>
        <dbReference type="EMBL" id="ANB18259.1"/>
    </source>
</evidence>
<dbReference type="Proteomes" id="UP000076830">
    <property type="component" value="Chromosome"/>
</dbReference>
<feature type="signal peptide" evidence="1">
    <location>
        <begin position="1"/>
        <end position="20"/>
    </location>
</feature>
<gene>
    <name evidence="2" type="ORF">I596_2247</name>
</gene>
<feature type="chain" id="PRO_5007813188" evidence="1">
    <location>
        <begin position="21"/>
        <end position="448"/>
    </location>
</feature>
<dbReference type="OrthoDB" id="5290752at2"/>
<proteinExistence type="predicted"/>
<dbReference type="SUPFAM" id="SSF69322">
    <property type="entry name" value="Tricorn protease domain 2"/>
    <property type="match status" value="1"/>
</dbReference>
<protein>
    <submittedName>
        <fullName evidence="2">Uncharacterized protein</fullName>
    </submittedName>
</protein>
<name>A0A160DUV3_9GAMM</name>
<accession>A0A160DUV3</accession>
<dbReference type="AlphaFoldDB" id="A0A160DUV3"/>